<reference evidence="12" key="2">
    <citation type="submission" date="2021-09" db="EMBL/GenBank/DDBJ databases">
        <authorList>
            <person name="Jia N."/>
            <person name="Wang J."/>
            <person name="Shi W."/>
            <person name="Du L."/>
            <person name="Sun Y."/>
            <person name="Zhan W."/>
            <person name="Jiang J."/>
            <person name="Wang Q."/>
            <person name="Zhang B."/>
            <person name="Ji P."/>
            <person name="Sakyi L.B."/>
            <person name="Cui X."/>
            <person name="Yuan T."/>
            <person name="Jiang B."/>
            <person name="Yang W."/>
            <person name="Lam T.T.-Y."/>
            <person name="Chang Q."/>
            <person name="Ding S."/>
            <person name="Wang X."/>
            <person name="Zhu J."/>
            <person name="Ruan X."/>
            <person name="Zhao L."/>
            <person name="Wei J."/>
            <person name="Que T."/>
            <person name="Du C."/>
            <person name="Cheng J."/>
            <person name="Dai P."/>
            <person name="Han X."/>
            <person name="Huang E."/>
            <person name="Gao Y."/>
            <person name="Liu J."/>
            <person name="Shao H."/>
            <person name="Ye R."/>
            <person name="Li L."/>
            <person name="Wei W."/>
            <person name="Wang X."/>
            <person name="Wang C."/>
            <person name="Huo Q."/>
            <person name="Li W."/>
            <person name="Guo W."/>
            <person name="Chen H."/>
            <person name="Chen S."/>
            <person name="Zhou L."/>
            <person name="Zhou L."/>
            <person name="Ni X."/>
            <person name="Tian J."/>
            <person name="Zhou Y."/>
            <person name="Sheng Y."/>
            <person name="Liu T."/>
            <person name="Pan Y."/>
            <person name="Xia L."/>
            <person name="Li J."/>
            <person name="Zhao F."/>
            <person name="Cao W."/>
        </authorList>
    </citation>
    <scope>NUCLEOTIDE SEQUENCE</scope>
    <source>
        <strain evidence="12">Rmic-2018</strain>
        <tissue evidence="12">Larvae</tissue>
    </source>
</reference>
<dbReference type="InterPro" id="IPR000594">
    <property type="entry name" value="ThiF_NAD_FAD-bd"/>
</dbReference>
<dbReference type="FunFam" id="3.40.50.12550:FF:000001">
    <property type="entry name" value="Ubiquitin-activating enzyme E1 1"/>
    <property type="match status" value="1"/>
</dbReference>
<dbReference type="PROSITE" id="PS00536">
    <property type="entry name" value="UBIQUITIN_ACTIVAT_1"/>
    <property type="match status" value="1"/>
</dbReference>
<dbReference type="Gene3D" id="2.40.30.180">
    <property type="entry name" value="Ubiquitin-activating enzyme E1, FCCH domain"/>
    <property type="match status" value="1"/>
</dbReference>
<dbReference type="FunFam" id="3.50.50.80:FF:000002">
    <property type="entry name" value="SUMO-activating enzyme subunit 2"/>
    <property type="match status" value="1"/>
</dbReference>
<keyword evidence="13" id="KW-1185">Reference proteome</keyword>
<dbReference type="InterPro" id="IPR000011">
    <property type="entry name" value="UBQ/SUMO-activ_enz_E1-like"/>
</dbReference>
<dbReference type="GO" id="GO:0005737">
    <property type="term" value="C:cytoplasm"/>
    <property type="evidence" value="ECO:0007669"/>
    <property type="project" value="TreeGrafter"/>
</dbReference>
<evidence type="ECO:0000256" key="8">
    <source>
        <dbReference type="SAM" id="MobiDB-lite"/>
    </source>
</evidence>
<dbReference type="InterPro" id="IPR035985">
    <property type="entry name" value="Ubiquitin-activating_enz"/>
</dbReference>
<evidence type="ECO:0000256" key="7">
    <source>
        <dbReference type="ARBA" id="ARBA00030371"/>
    </source>
</evidence>
<feature type="region of interest" description="Disordered" evidence="8">
    <location>
        <begin position="55"/>
        <end position="93"/>
    </location>
</feature>
<dbReference type="Pfam" id="PF16191">
    <property type="entry name" value="E1_4HB"/>
    <property type="match status" value="1"/>
</dbReference>
<evidence type="ECO:0000256" key="4">
    <source>
        <dbReference type="ARBA" id="ARBA00022741"/>
    </source>
</evidence>
<comment type="similarity">
    <text evidence="2">Belongs to the ubiquitin-activating E1 family.</text>
</comment>
<evidence type="ECO:0000259" key="10">
    <source>
        <dbReference type="Pfam" id="PF16190"/>
    </source>
</evidence>
<dbReference type="Gene3D" id="3.50.50.80">
    <property type="entry name" value="Ubiquitin-activating enzyme E1, inactive adenylation domain, subdomain 1"/>
    <property type="match status" value="1"/>
</dbReference>
<evidence type="ECO:0000256" key="6">
    <source>
        <dbReference type="ARBA" id="ARBA00022840"/>
    </source>
</evidence>
<evidence type="ECO:0000256" key="3">
    <source>
        <dbReference type="ARBA" id="ARBA00022598"/>
    </source>
</evidence>
<dbReference type="InterPro" id="IPR018074">
    <property type="entry name" value="UBQ-activ_enz_E1_CS"/>
</dbReference>
<feature type="domain" description="Ubiquitin-activating enzyme E1 FCCH" evidence="10">
    <location>
        <begin position="277"/>
        <end position="345"/>
    </location>
</feature>
<dbReference type="GO" id="GO:0016925">
    <property type="term" value="P:protein sumoylation"/>
    <property type="evidence" value="ECO:0007669"/>
    <property type="project" value="TreeGrafter"/>
</dbReference>
<keyword evidence="6" id="KW-0067">ATP-binding</keyword>
<accession>A0A9J6DT44</accession>
<dbReference type="VEuPathDB" id="VectorBase:LOC119169639"/>
<feature type="domain" description="Ubiquitin-activating enzyme E1 four-helix bundle" evidence="11">
    <location>
        <begin position="346"/>
        <end position="412"/>
    </location>
</feature>
<dbReference type="PANTHER" id="PTHR10953:SF4">
    <property type="entry name" value="UBIQUITIN-ACTIVATING ENZYME E1 C-TERMINAL DOMAIN-CONTAINING PROTEIN"/>
    <property type="match status" value="1"/>
</dbReference>
<feature type="domain" description="THIF-type NAD/FAD binding fold" evidence="9">
    <location>
        <begin position="499"/>
        <end position="629"/>
    </location>
</feature>
<dbReference type="Proteomes" id="UP000821866">
    <property type="component" value="Unassembled WGS sequence"/>
</dbReference>
<dbReference type="Pfam" id="PF00899">
    <property type="entry name" value="ThiF"/>
    <property type="match status" value="1"/>
</dbReference>
<dbReference type="Pfam" id="PF16190">
    <property type="entry name" value="E1_FCCH"/>
    <property type="match status" value="1"/>
</dbReference>
<dbReference type="InterPro" id="IPR042302">
    <property type="entry name" value="E1_FCCH_sf"/>
</dbReference>
<dbReference type="FunFam" id="2.40.30.180:FF:000001">
    <property type="entry name" value="ubiquitin-like modifier-activating enzyme 1"/>
    <property type="match status" value="1"/>
</dbReference>
<evidence type="ECO:0000256" key="2">
    <source>
        <dbReference type="ARBA" id="ARBA00005673"/>
    </source>
</evidence>
<dbReference type="GO" id="GO:0019948">
    <property type="term" value="F:SUMO activating enzyme activity"/>
    <property type="evidence" value="ECO:0007669"/>
    <property type="project" value="TreeGrafter"/>
</dbReference>
<keyword evidence="3" id="KW-0436">Ligase</keyword>
<evidence type="ECO:0000313" key="13">
    <source>
        <dbReference type="Proteomes" id="UP000821866"/>
    </source>
</evidence>
<dbReference type="PANTHER" id="PTHR10953">
    <property type="entry name" value="UBIQUITIN-ACTIVATING ENZYME E1"/>
    <property type="match status" value="1"/>
</dbReference>
<evidence type="ECO:0000259" key="11">
    <source>
        <dbReference type="Pfam" id="PF16191"/>
    </source>
</evidence>
<dbReference type="SUPFAM" id="SSF69572">
    <property type="entry name" value="Activating enzymes of the ubiquitin-like proteins"/>
    <property type="match status" value="2"/>
</dbReference>
<feature type="region of interest" description="Disordered" evidence="8">
    <location>
        <begin position="117"/>
        <end position="138"/>
    </location>
</feature>
<dbReference type="Gene3D" id="3.40.50.12550">
    <property type="entry name" value="Ubiquitin-activating enzyme E1, inactive adenylation domain, subdomain 2"/>
    <property type="match status" value="1"/>
</dbReference>
<dbReference type="AlphaFoldDB" id="A0A9J6DT44"/>
<reference evidence="12" key="1">
    <citation type="journal article" date="2020" name="Cell">
        <title>Large-Scale Comparative Analyses of Tick Genomes Elucidate Their Genetic Diversity and Vector Capacities.</title>
        <authorList>
            <consortium name="Tick Genome and Microbiome Consortium (TIGMIC)"/>
            <person name="Jia N."/>
            <person name="Wang J."/>
            <person name="Shi W."/>
            <person name="Du L."/>
            <person name="Sun Y."/>
            <person name="Zhan W."/>
            <person name="Jiang J.F."/>
            <person name="Wang Q."/>
            <person name="Zhang B."/>
            <person name="Ji P."/>
            <person name="Bell-Sakyi L."/>
            <person name="Cui X.M."/>
            <person name="Yuan T.T."/>
            <person name="Jiang B.G."/>
            <person name="Yang W.F."/>
            <person name="Lam T.T."/>
            <person name="Chang Q.C."/>
            <person name="Ding S.J."/>
            <person name="Wang X.J."/>
            <person name="Zhu J.G."/>
            <person name="Ruan X.D."/>
            <person name="Zhao L."/>
            <person name="Wei J.T."/>
            <person name="Ye R.Z."/>
            <person name="Que T.C."/>
            <person name="Du C.H."/>
            <person name="Zhou Y.H."/>
            <person name="Cheng J.X."/>
            <person name="Dai P.F."/>
            <person name="Guo W.B."/>
            <person name="Han X.H."/>
            <person name="Huang E.J."/>
            <person name="Li L.F."/>
            <person name="Wei W."/>
            <person name="Gao Y.C."/>
            <person name="Liu J.Z."/>
            <person name="Shao H.Z."/>
            <person name="Wang X."/>
            <person name="Wang C.C."/>
            <person name="Yang T.C."/>
            <person name="Huo Q.B."/>
            <person name="Li W."/>
            <person name="Chen H.Y."/>
            <person name="Chen S.E."/>
            <person name="Zhou L.G."/>
            <person name="Ni X.B."/>
            <person name="Tian J.H."/>
            <person name="Sheng Y."/>
            <person name="Liu T."/>
            <person name="Pan Y.S."/>
            <person name="Xia L.Y."/>
            <person name="Li J."/>
            <person name="Zhao F."/>
            <person name="Cao W.C."/>
        </authorList>
    </citation>
    <scope>NUCLEOTIDE SEQUENCE</scope>
    <source>
        <strain evidence="12">Rmic-2018</strain>
    </source>
</reference>
<dbReference type="GO" id="GO:0004839">
    <property type="term" value="F:ubiquitin activating enzyme activity"/>
    <property type="evidence" value="ECO:0007669"/>
    <property type="project" value="UniProtKB-EC"/>
</dbReference>
<dbReference type="InterPro" id="IPR042449">
    <property type="entry name" value="Ub-E1_IAD_1"/>
</dbReference>
<dbReference type="Gene3D" id="3.40.50.720">
    <property type="entry name" value="NAD(P)-binding Rossmann-like Domain"/>
    <property type="match status" value="1"/>
</dbReference>
<dbReference type="InterPro" id="IPR045886">
    <property type="entry name" value="ThiF/MoeB/HesA"/>
</dbReference>
<dbReference type="InterPro" id="IPR032418">
    <property type="entry name" value="E1_FCCH"/>
</dbReference>
<gene>
    <name evidence="12" type="ORF">HPB51_004190</name>
</gene>
<name>A0A9J6DT44_RHIMP</name>
<comment type="caution">
    <text evidence="12">The sequence shown here is derived from an EMBL/GenBank/DDBJ whole genome shotgun (WGS) entry which is preliminary data.</text>
</comment>
<sequence length="641" mass="72544">MENLKVKELIEICEELGITLGRAKRKQAILEIMKDEGVSAEEVDEAWVDIKARREEAERREVEAREREEAERREAREREEVERRERREREEAERQERLELKRLELAILQCSQAPSVASPTIQRQLAPTASSGENPPQIDESLYSRQLYVLGRDAMLRMAQSDVLYYLSEERLGENRASASEASLARLNQYVRVEAHTEPLNEEFLKKFSVVVLTETPLKEQEKIAAFARENNISLIVADTRGLAGQIFCDFGENFRVVDPTGEEPLSVLISSITRDTEGVVTCLDEMKHGFEDGDYVTFSEVKGMTEINNCAPMKVRVLGPNEFSVGDTTQFSDYSTGGVATQVKMPKDIKFKSFRESMAEPDFVMSDFAKMDRPLQLHLGFQALHEFQHSHSRLPRPWNKEDAEELVRWAKLRNTKLATPLEHVDERLITTLSYVSAGSLCPMQAVIGSIAAQEVMKACSGKFGPIQQWFYFDAFECLPQDAEVSEASAYAMEHTRYAGQARVFGCDVQDQLMSQNYFVVGAGAIGCELLKNFAMMGIGGNDGLIHVTDMDVIERSNLNRQFLFRPEDVGRMKSERAATAVLQMNPEVNIEVHEDRVGPETENIYNDDFFESLDGVANALDNLDAREWWAGIFKNNAGGR</sequence>
<dbReference type="GO" id="GO:0031510">
    <property type="term" value="C:SUMO activating enzyme complex"/>
    <property type="evidence" value="ECO:0007669"/>
    <property type="project" value="TreeGrafter"/>
</dbReference>
<protein>
    <recommendedName>
        <fullName evidence="7">Ubiquitin-activating enzyme E1</fullName>
    </recommendedName>
</protein>
<evidence type="ECO:0000256" key="1">
    <source>
        <dbReference type="ARBA" id="ARBA00004906"/>
    </source>
</evidence>
<feature type="compositionally biased region" description="Polar residues" evidence="8">
    <location>
        <begin position="117"/>
        <end position="134"/>
    </location>
</feature>
<keyword evidence="4" id="KW-0547">Nucleotide-binding</keyword>
<evidence type="ECO:0000313" key="12">
    <source>
        <dbReference type="EMBL" id="KAH8025177.1"/>
    </source>
</evidence>
<keyword evidence="5" id="KW-0833">Ubl conjugation pathway</keyword>
<dbReference type="GO" id="GO:0005524">
    <property type="term" value="F:ATP binding"/>
    <property type="evidence" value="ECO:0007669"/>
    <property type="project" value="UniProtKB-KW"/>
</dbReference>
<comment type="pathway">
    <text evidence="1">Protein modification; protein ubiquitination.</text>
</comment>
<proteinExistence type="inferred from homology"/>
<dbReference type="InterPro" id="IPR032420">
    <property type="entry name" value="E1_4HB"/>
</dbReference>
<organism evidence="12 13">
    <name type="scientific">Rhipicephalus microplus</name>
    <name type="common">Cattle tick</name>
    <name type="synonym">Boophilus microplus</name>
    <dbReference type="NCBI Taxonomy" id="6941"/>
    <lineage>
        <taxon>Eukaryota</taxon>
        <taxon>Metazoa</taxon>
        <taxon>Ecdysozoa</taxon>
        <taxon>Arthropoda</taxon>
        <taxon>Chelicerata</taxon>
        <taxon>Arachnida</taxon>
        <taxon>Acari</taxon>
        <taxon>Parasitiformes</taxon>
        <taxon>Ixodida</taxon>
        <taxon>Ixodoidea</taxon>
        <taxon>Ixodidae</taxon>
        <taxon>Rhipicephalinae</taxon>
        <taxon>Rhipicephalus</taxon>
        <taxon>Boophilus</taxon>
    </lineage>
</organism>
<evidence type="ECO:0000259" key="9">
    <source>
        <dbReference type="Pfam" id="PF00899"/>
    </source>
</evidence>
<dbReference type="EMBL" id="JABSTU010000007">
    <property type="protein sequence ID" value="KAH8025177.1"/>
    <property type="molecule type" value="Genomic_DNA"/>
</dbReference>
<dbReference type="PRINTS" id="PR01849">
    <property type="entry name" value="UBIQUITINACT"/>
</dbReference>
<evidence type="ECO:0000256" key="5">
    <source>
        <dbReference type="ARBA" id="ARBA00022786"/>
    </source>
</evidence>